<name>A0A4U0VHP6_9PEZI</name>
<comment type="caution">
    <text evidence="1">The sequence shown here is derived from an EMBL/GenBank/DDBJ whole genome shotgun (WGS) entry which is preliminary data.</text>
</comment>
<dbReference type="AlphaFoldDB" id="A0A4U0VHP6"/>
<organism evidence="1 2">
    <name type="scientific">Cryomyces minteri</name>
    <dbReference type="NCBI Taxonomy" id="331657"/>
    <lineage>
        <taxon>Eukaryota</taxon>
        <taxon>Fungi</taxon>
        <taxon>Dikarya</taxon>
        <taxon>Ascomycota</taxon>
        <taxon>Pezizomycotina</taxon>
        <taxon>Dothideomycetes</taxon>
        <taxon>Dothideomycetes incertae sedis</taxon>
        <taxon>Cryomyces</taxon>
    </lineage>
</organism>
<reference evidence="1 2" key="1">
    <citation type="submission" date="2017-03" db="EMBL/GenBank/DDBJ databases">
        <title>Genomes of endolithic fungi from Antarctica.</title>
        <authorList>
            <person name="Coleine C."/>
            <person name="Masonjones S."/>
            <person name="Stajich J.E."/>
        </authorList>
    </citation>
    <scope>NUCLEOTIDE SEQUENCE [LARGE SCALE GENOMIC DNA]</scope>
    <source>
        <strain evidence="1 2">CCFEE 5187</strain>
    </source>
</reference>
<evidence type="ECO:0000313" key="2">
    <source>
        <dbReference type="Proteomes" id="UP000308768"/>
    </source>
</evidence>
<proteinExistence type="predicted"/>
<keyword evidence="2" id="KW-1185">Reference proteome</keyword>
<feature type="non-terminal residue" evidence="1">
    <location>
        <position position="98"/>
    </location>
</feature>
<dbReference type="OrthoDB" id="18577at2759"/>
<dbReference type="EMBL" id="NAJN01002820">
    <property type="protein sequence ID" value="TKA48777.1"/>
    <property type="molecule type" value="Genomic_DNA"/>
</dbReference>
<evidence type="ECO:0000313" key="1">
    <source>
        <dbReference type="EMBL" id="TKA48777.1"/>
    </source>
</evidence>
<dbReference type="Proteomes" id="UP000308768">
    <property type="component" value="Unassembled WGS sequence"/>
</dbReference>
<gene>
    <name evidence="1" type="ORF">B0A49_12079</name>
</gene>
<protein>
    <submittedName>
        <fullName evidence="1">Uncharacterized protein</fullName>
    </submittedName>
</protein>
<sequence>MALIARPSLLRQVCTAAPSKRSLSTKAFATPSIHAASTSTIRHAPQSVLIQNTLPGYNSVAAFHAGGRQAILPPLPQRIQGTSMACHLAKVEIYAHVL</sequence>
<accession>A0A4U0VHP6</accession>
<dbReference type="STRING" id="331657.A0A4U0VHP6"/>